<evidence type="ECO:0000256" key="13">
    <source>
        <dbReference type="ARBA" id="ARBA00026187"/>
    </source>
</evidence>
<dbReference type="InterPro" id="IPR057246">
    <property type="entry name" value="CARBOXYPEPT_ZN_1"/>
</dbReference>
<dbReference type="PANTHER" id="PTHR11705">
    <property type="entry name" value="PROTEASE FAMILY M14 CARBOXYPEPTIDASE A,B"/>
    <property type="match status" value="1"/>
</dbReference>
<dbReference type="SMART" id="SM00631">
    <property type="entry name" value="Zn_pept"/>
    <property type="match status" value="1"/>
</dbReference>
<comment type="subcellular location">
    <subcellularLocation>
        <location evidence="3">Secreted</location>
    </subcellularLocation>
    <subcellularLocation>
        <location evidence="2">Vacuole</location>
    </subcellularLocation>
</comment>
<dbReference type="GO" id="GO:0005576">
    <property type="term" value="C:extracellular region"/>
    <property type="evidence" value="ECO:0007669"/>
    <property type="project" value="UniProtKB-SubCell"/>
</dbReference>
<evidence type="ECO:0000256" key="5">
    <source>
        <dbReference type="ARBA" id="ARBA00022525"/>
    </source>
</evidence>
<dbReference type="OrthoDB" id="3626597at2759"/>
<gene>
    <name evidence="17" type="ORF">C2857_001966</name>
</gene>
<dbReference type="PRINTS" id="PR00765">
    <property type="entry name" value="CRBOXYPTASEA"/>
</dbReference>
<evidence type="ECO:0000256" key="11">
    <source>
        <dbReference type="ARBA" id="ARBA00023316"/>
    </source>
</evidence>
<dbReference type="GO" id="GO:0005773">
    <property type="term" value="C:vacuole"/>
    <property type="evidence" value="ECO:0007669"/>
    <property type="project" value="UniProtKB-SubCell"/>
</dbReference>
<dbReference type="PROSITE" id="PS52035">
    <property type="entry name" value="PEPTIDASE_M14"/>
    <property type="match status" value="1"/>
</dbReference>
<evidence type="ECO:0000256" key="2">
    <source>
        <dbReference type="ARBA" id="ARBA00004116"/>
    </source>
</evidence>
<dbReference type="GO" id="GO:0004181">
    <property type="term" value="F:metallocarboxypeptidase activity"/>
    <property type="evidence" value="ECO:0007669"/>
    <property type="project" value="InterPro"/>
</dbReference>
<dbReference type="FunFam" id="3.40.630.10:FF:000060">
    <property type="entry name" value="Putative metallocarboxypeptidase ecm14"/>
    <property type="match status" value="1"/>
</dbReference>
<evidence type="ECO:0000256" key="7">
    <source>
        <dbReference type="ARBA" id="ARBA00022723"/>
    </source>
</evidence>
<protein>
    <recommendedName>
        <fullName evidence="13">Inactive metallocarboxypeptidase ECM14</fullName>
    </recommendedName>
    <alternativeName>
        <fullName evidence="14">Inactive metallocarboxypeptidase ecm14</fullName>
    </alternativeName>
</protein>
<dbReference type="Proteomes" id="UP000594364">
    <property type="component" value="Chromosome 6"/>
</dbReference>
<feature type="domain" description="Peptidase M14" evidence="16">
    <location>
        <begin position="218"/>
        <end position="538"/>
    </location>
</feature>
<dbReference type="SUPFAM" id="SSF53187">
    <property type="entry name" value="Zn-dependent exopeptidases"/>
    <property type="match status" value="1"/>
</dbReference>
<keyword evidence="6" id="KW-0926">Vacuole</keyword>
<dbReference type="AlphaFoldDB" id="A0A7U3SN16"/>
<dbReference type="Gene3D" id="3.40.630.10">
    <property type="entry name" value="Zn peptidases"/>
    <property type="match status" value="1"/>
</dbReference>
<comment type="function">
    <text evidence="12">Inactive carboxypeptidase that may play a role in cell wall organization and biogenesis.</text>
</comment>
<evidence type="ECO:0000256" key="9">
    <source>
        <dbReference type="ARBA" id="ARBA00022833"/>
    </source>
</evidence>
<dbReference type="PANTHER" id="PTHR11705:SF147">
    <property type="entry name" value="INACTIVE METALLOCARBOXYPEPTIDASE ECM14"/>
    <property type="match status" value="1"/>
</dbReference>
<dbReference type="CDD" id="cd03860">
    <property type="entry name" value="M14_CP_A-B_like"/>
    <property type="match status" value="1"/>
</dbReference>
<comment type="similarity">
    <text evidence="4 15">Belongs to the peptidase M14 family.</text>
</comment>
<evidence type="ECO:0000256" key="1">
    <source>
        <dbReference type="ARBA" id="ARBA00001947"/>
    </source>
</evidence>
<sequence length="580" mass="64884">MGTGWGFCAPTIGTSEKFDPTSIKMKPGLARIAASALLLLPQYSDICVAAGVHVRLTAPDPNTANVGTFPFLTRIRSRAIELLFGHRQIRTTEQDQISSSLRAKYANELVLRFNITTSEEEIALAAATHRLFLDIWAFTDEFVDIRLRRDEVAPLLSLLPRSLRTAQTPLISNLALAVYSSLPYYNNTYDDKEPGRSTRASISVSPSTSAGDNLFFQDYQPLQVIVRWMQLLEAMFPSFVEYISIGRSFEGRDISALRLRYPLTVDSTIPRKTIIITGGLHAREWISTSTVNYLAWSFIMSFGKERMITQLLHEFDIVFVPAVNPDGMEYSWQVDRLWRKSRQQTNLRYCLGLDLDHAFGYGWDGSAAQADPCSESYGGEQPFQAVEAMQLAQWARNESSNNVQFVGLIDLHSYSQQVLFPYSFSCQAVPPNLENLEELAAGIAKAIRTANGESYSVATACEGAAAIRNGHGHNQSVSRIESGGGSAIDWFYHEMGAHFSYQIKLRDTGSYGFLLPKEHIVPTGEEVFSAMKYFGDFLLGNNGIEKLSDDKETFYYAGSVSTHGETISSDHELKRRRLRR</sequence>
<evidence type="ECO:0000256" key="4">
    <source>
        <dbReference type="ARBA" id="ARBA00005988"/>
    </source>
</evidence>
<comment type="caution">
    <text evidence="15">Lacks conserved residue(s) required for the propagation of feature annotation.</text>
</comment>
<evidence type="ECO:0000256" key="14">
    <source>
        <dbReference type="ARBA" id="ARBA00026213"/>
    </source>
</evidence>
<keyword evidence="7" id="KW-0479">Metal-binding</keyword>
<evidence type="ECO:0000256" key="3">
    <source>
        <dbReference type="ARBA" id="ARBA00004613"/>
    </source>
</evidence>
<evidence type="ECO:0000256" key="15">
    <source>
        <dbReference type="PROSITE-ProRule" id="PRU01379"/>
    </source>
</evidence>
<dbReference type="GO" id="GO:0071555">
    <property type="term" value="P:cell wall organization"/>
    <property type="evidence" value="ECO:0007669"/>
    <property type="project" value="UniProtKB-KW"/>
</dbReference>
<name>A0A7U3SN16_EPIFF</name>
<keyword evidence="5" id="KW-0964">Secreted</keyword>
<evidence type="ECO:0000259" key="16">
    <source>
        <dbReference type="PROSITE" id="PS52035"/>
    </source>
</evidence>
<proteinExistence type="inferred from homology"/>
<dbReference type="InterPro" id="IPR000834">
    <property type="entry name" value="Peptidase_M14"/>
</dbReference>
<dbReference type="PROSITE" id="PS00132">
    <property type="entry name" value="CARBOXYPEPT_ZN_1"/>
    <property type="match status" value="1"/>
</dbReference>
<dbReference type="GO" id="GO:0008270">
    <property type="term" value="F:zinc ion binding"/>
    <property type="evidence" value="ECO:0007669"/>
    <property type="project" value="InterPro"/>
</dbReference>
<evidence type="ECO:0000313" key="18">
    <source>
        <dbReference type="Proteomes" id="UP000594364"/>
    </source>
</evidence>
<evidence type="ECO:0000256" key="12">
    <source>
        <dbReference type="ARBA" id="ARBA00025210"/>
    </source>
</evidence>
<evidence type="ECO:0000256" key="6">
    <source>
        <dbReference type="ARBA" id="ARBA00022554"/>
    </source>
</evidence>
<keyword evidence="9" id="KW-0862">Zinc</keyword>
<dbReference type="EMBL" id="CP031390">
    <property type="protein sequence ID" value="QPH17169.1"/>
    <property type="molecule type" value="Genomic_DNA"/>
</dbReference>
<organism evidence="17 18">
    <name type="scientific">Epichloe festucae (strain Fl1)</name>
    <dbReference type="NCBI Taxonomy" id="877507"/>
    <lineage>
        <taxon>Eukaryota</taxon>
        <taxon>Fungi</taxon>
        <taxon>Dikarya</taxon>
        <taxon>Ascomycota</taxon>
        <taxon>Pezizomycotina</taxon>
        <taxon>Sordariomycetes</taxon>
        <taxon>Hypocreomycetidae</taxon>
        <taxon>Hypocreales</taxon>
        <taxon>Clavicipitaceae</taxon>
        <taxon>Epichloe</taxon>
    </lineage>
</organism>
<evidence type="ECO:0000256" key="10">
    <source>
        <dbReference type="ARBA" id="ARBA00023157"/>
    </source>
</evidence>
<keyword evidence="11" id="KW-0961">Cell wall biogenesis/degradation</keyword>
<reference evidence="17 18" key="1">
    <citation type="journal article" date="2018" name="PLoS Genet.">
        <title>Repeat elements organise 3D genome structure and mediate transcription in the filamentous fungus Epichloe festucae.</title>
        <authorList>
            <person name="Winter D.J."/>
            <person name="Ganley A.R.D."/>
            <person name="Young C.A."/>
            <person name="Liachko I."/>
            <person name="Schardl C.L."/>
            <person name="Dupont P.Y."/>
            <person name="Berry D."/>
            <person name="Ram A."/>
            <person name="Scott B."/>
            <person name="Cox M.P."/>
        </authorList>
    </citation>
    <scope>NUCLEOTIDE SEQUENCE [LARGE SCALE GENOMIC DNA]</scope>
    <source>
        <strain evidence="17 18">Fl1</strain>
    </source>
</reference>
<keyword evidence="8" id="KW-0732">Signal</keyword>
<keyword evidence="10" id="KW-1015">Disulfide bond</keyword>
<evidence type="ECO:0000256" key="8">
    <source>
        <dbReference type="ARBA" id="ARBA00022729"/>
    </source>
</evidence>
<accession>A0A7U3SN16</accession>
<dbReference type="Pfam" id="PF00246">
    <property type="entry name" value="Peptidase_M14"/>
    <property type="match status" value="1"/>
</dbReference>
<keyword evidence="18" id="KW-1185">Reference proteome</keyword>
<evidence type="ECO:0000313" key="17">
    <source>
        <dbReference type="EMBL" id="QPH17169.1"/>
    </source>
</evidence>
<dbReference type="GO" id="GO:0006508">
    <property type="term" value="P:proteolysis"/>
    <property type="evidence" value="ECO:0007669"/>
    <property type="project" value="InterPro"/>
</dbReference>
<comment type="cofactor">
    <cofactor evidence="1">
        <name>Zn(2+)</name>
        <dbReference type="ChEBI" id="CHEBI:29105"/>
    </cofactor>
</comment>